<dbReference type="Pfam" id="PF25583">
    <property type="entry name" value="WCX"/>
    <property type="match status" value="1"/>
</dbReference>
<gene>
    <name evidence="3" type="ORF">GCM10009844_32290</name>
</gene>
<dbReference type="Pfam" id="PF13280">
    <property type="entry name" value="WYL"/>
    <property type="match status" value="1"/>
</dbReference>
<dbReference type="PROSITE" id="PS52050">
    <property type="entry name" value="WYL"/>
    <property type="match status" value="1"/>
</dbReference>
<evidence type="ECO:0000313" key="4">
    <source>
        <dbReference type="Proteomes" id="UP001501771"/>
    </source>
</evidence>
<dbReference type="Proteomes" id="UP001501771">
    <property type="component" value="Unassembled WGS sequence"/>
</dbReference>
<dbReference type="InterPro" id="IPR051534">
    <property type="entry name" value="CBASS_pafABC_assoc_protein"/>
</dbReference>
<feature type="domain" description="WCX" evidence="2">
    <location>
        <begin position="245"/>
        <end position="320"/>
    </location>
</feature>
<evidence type="ECO:0000259" key="1">
    <source>
        <dbReference type="Pfam" id="PF13280"/>
    </source>
</evidence>
<feature type="domain" description="WYL" evidence="1">
    <location>
        <begin position="148"/>
        <end position="211"/>
    </location>
</feature>
<organism evidence="3 4">
    <name type="scientific">Nocardioides koreensis</name>
    <dbReference type="NCBI Taxonomy" id="433651"/>
    <lineage>
        <taxon>Bacteria</taxon>
        <taxon>Bacillati</taxon>
        <taxon>Actinomycetota</taxon>
        <taxon>Actinomycetes</taxon>
        <taxon>Propionibacteriales</taxon>
        <taxon>Nocardioidaceae</taxon>
        <taxon>Nocardioides</taxon>
    </lineage>
</organism>
<protein>
    <submittedName>
        <fullName evidence="3">WYL domain-containing protein</fullName>
    </submittedName>
</protein>
<dbReference type="InterPro" id="IPR026881">
    <property type="entry name" value="WYL_dom"/>
</dbReference>
<dbReference type="PANTHER" id="PTHR34580:SF3">
    <property type="entry name" value="PROTEIN PAFB"/>
    <property type="match status" value="1"/>
</dbReference>
<comment type="caution">
    <text evidence="3">The sequence shown here is derived from an EMBL/GenBank/DDBJ whole genome shotgun (WGS) entry which is preliminary data.</text>
</comment>
<evidence type="ECO:0000313" key="3">
    <source>
        <dbReference type="EMBL" id="GAA2150849.1"/>
    </source>
</evidence>
<sequence length="339" mass="36914">MSGMAARKSERLLNLLIMLLVQRHYVSKERIRAILYPDSSHEGFEKMFERDKEELRSLGVPIEVGNMDPLFDDEPGYRIPPDRFALPDVSLEADEAAVIGLATRVWEHARLAEATTEAVRKLTALGVPLDVSALDIAEPRLSADEPSFDVFWEATQERCPVEFEYRRAGQTAAATRHLQPWGVVRYSGRWYAVGLDTDRGEERVFRLSRVQGTARRAGKPGSYDVPPGTDVRATARRLAPAPVTESAVVLVRSGAGLPLRRNADAVETGVSGPDDRTGWDRVTVSRSGPGLADELLGYGADVVVEEPTELRSRIVARLSAVEGAVEGAAAGAAAGEEQG</sequence>
<dbReference type="RefSeq" id="WP_344154447.1">
    <property type="nucleotide sequence ID" value="NZ_BAAAQR010000010.1"/>
</dbReference>
<proteinExistence type="predicted"/>
<reference evidence="3 4" key="1">
    <citation type="journal article" date="2019" name="Int. J. Syst. Evol. Microbiol.">
        <title>The Global Catalogue of Microorganisms (GCM) 10K type strain sequencing project: providing services to taxonomists for standard genome sequencing and annotation.</title>
        <authorList>
            <consortium name="The Broad Institute Genomics Platform"/>
            <consortium name="The Broad Institute Genome Sequencing Center for Infectious Disease"/>
            <person name="Wu L."/>
            <person name="Ma J."/>
        </authorList>
    </citation>
    <scope>NUCLEOTIDE SEQUENCE [LARGE SCALE GENOMIC DNA]</scope>
    <source>
        <strain evidence="3 4">JCM 16022</strain>
    </source>
</reference>
<dbReference type="PANTHER" id="PTHR34580">
    <property type="match status" value="1"/>
</dbReference>
<dbReference type="EMBL" id="BAAAQR010000010">
    <property type="protein sequence ID" value="GAA2150849.1"/>
    <property type="molecule type" value="Genomic_DNA"/>
</dbReference>
<dbReference type="InterPro" id="IPR057727">
    <property type="entry name" value="WCX_dom"/>
</dbReference>
<evidence type="ECO:0000259" key="2">
    <source>
        <dbReference type="Pfam" id="PF25583"/>
    </source>
</evidence>
<name>A0ABN2ZZK6_9ACTN</name>
<accession>A0ABN2ZZK6</accession>
<keyword evidence="4" id="KW-1185">Reference proteome</keyword>